<comment type="caution">
    <text evidence="6">The sequence shown here is derived from an EMBL/GenBank/DDBJ whole genome shotgun (WGS) entry which is preliminary data.</text>
</comment>
<accession>A0A3R7JR77</accession>
<reference evidence="5" key="1">
    <citation type="journal article" date="2015" name="Genom Data">
        <title>Genome sequences of six Phytophthora species associated with forests in New Zealand.</title>
        <authorList>
            <person name="Studholme D.J."/>
            <person name="McDougal R.L."/>
            <person name="Sambles C."/>
            <person name="Hansen E."/>
            <person name="Hardy G."/>
            <person name="Grant M."/>
            <person name="Ganley R.J."/>
            <person name="Williams N.M."/>
        </authorList>
    </citation>
    <scope>NUCLEOTIDE SEQUENCE</scope>
    <source>
        <strain evidence="5">NZFS 2646</strain>
    </source>
</reference>
<evidence type="ECO:0000256" key="3">
    <source>
        <dbReference type="ARBA" id="ARBA00022677"/>
    </source>
</evidence>
<evidence type="ECO:0000313" key="6">
    <source>
        <dbReference type="EMBL" id="RLN02439.1"/>
    </source>
</evidence>
<evidence type="ECO:0008006" key="10">
    <source>
        <dbReference type="Google" id="ProtNLM"/>
    </source>
</evidence>
<evidence type="ECO:0000256" key="4">
    <source>
        <dbReference type="ARBA" id="ARBA00022801"/>
    </source>
</evidence>
<dbReference type="Proteomes" id="UP000785171">
    <property type="component" value="Unassembled WGS sequence"/>
</dbReference>
<dbReference type="InterPro" id="IPR019363">
    <property type="entry name" value="LDAH"/>
</dbReference>
<dbReference type="SUPFAM" id="SSF53474">
    <property type="entry name" value="alpha/beta-Hydrolases"/>
    <property type="match status" value="1"/>
</dbReference>
<dbReference type="Gene3D" id="3.40.50.1820">
    <property type="entry name" value="alpha/beta hydrolase"/>
    <property type="match status" value="1"/>
</dbReference>
<dbReference type="GO" id="GO:0016298">
    <property type="term" value="F:lipase activity"/>
    <property type="evidence" value="ECO:0007669"/>
    <property type="project" value="InterPro"/>
</dbReference>
<sequence length="397" mass="45432">MIPPQKQHVMLEASNRQVISESDSDQAQRHNVLAPIFALALARFVYHHRRGHLEQLRLHRDLSRQLTTEFDPTVGDATVSPSPVAPPAEEWNVVADDDTQTQSLVYYPMKEEAIPGSDNILVLVIPGNPGVPFYYLPLMQEIVKRHGRRHEIRCLSHTGHFMPWKNNGKTYSLQEQLEHKNFYLNTRLRADPTLKFVVIGHSIGSYFVLDIAKRFPKQIEKLVLMQPTIMHMALSPKGKQMMPLFRNYERGVSLVGMVEYLVPVSMRRWIVRRVVGSETSETLQLASLTLVNSTVMRNVLGMAADEMKIVTELDNELITQHEDKTLFVYSTVDEWVPAEFVQEYQVRFPNAQHRVMPQGHAFMMEPNGTRDMATHISQWVCEVLDGKKVRQADATAA</sequence>
<dbReference type="PANTHER" id="PTHR13390">
    <property type="entry name" value="LIPASE"/>
    <property type="match status" value="1"/>
</dbReference>
<evidence type="ECO:0000256" key="1">
    <source>
        <dbReference type="ARBA" id="ARBA00004502"/>
    </source>
</evidence>
<dbReference type="PANTHER" id="PTHR13390:SF0">
    <property type="entry name" value="LIPID DROPLET-ASSOCIATED HYDROLASE"/>
    <property type="match status" value="1"/>
</dbReference>
<dbReference type="EMBL" id="MAYM02002210">
    <property type="protein sequence ID" value="RLN02439.1"/>
    <property type="molecule type" value="Genomic_DNA"/>
</dbReference>
<dbReference type="EMBL" id="MBDN02000359">
    <property type="protein sequence ID" value="RLN75970.1"/>
    <property type="molecule type" value="Genomic_DNA"/>
</dbReference>
<proteinExistence type="inferred from homology"/>
<evidence type="ECO:0000313" key="7">
    <source>
        <dbReference type="EMBL" id="RLN75970.1"/>
    </source>
</evidence>
<evidence type="ECO:0000313" key="8">
    <source>
        <dbReference type="Proteomes" id="UP000285624"/>
    </source>
</evidence>
<name>A0A3R7JR77_9STRA</name>
<dbReference type="Pfam" id="PF10230">
    <property type="entry name" value="LIDHydrolase"/>
    <property type="match status" value="1"/>
</dbReference>
<dbReference type="GO" id="GO:0019915">
    <property type="term" value="P:lipid storage"/>
    <property type="evidence" value="ECO:0007669"/>
    <property type="project" value="InterPro"/>
</dbReference>
<dbReference type="GO" id="GO:0005811">
    <property type="term" value="C:lipid droplet"/>
    <property type="evidence" value="ECO:0007669"/>
    <property type="project" value="UniProtKB-SubCell"/>
</dbReference>
<dbReference type="InterPro" id="IPR029058">
    <property type="entry name" value="AB_hydrolase_fold"/>
</dbReference>
<evidence type="ECO:0000313" key="5">
    <source>
        <dbReference type="EMBL" id="KAG2514228.1"/>
    </source>
</evidence>
<dbReference type="InterPro" id="IPR000073">
    <property type="entry name" value="AB_hydrolase_1"/>
</dbReference>
<reference evidence="5" key="3">
    <citation type="submission" date="2020-06" db="EMBL/GenBank/DDBJ databases">
        <authorList>
            <person name="Studholme D.J."/>
        </authorList>
    </citation>
    <scope>NUCLEOTIDE SEQUENCE</scope>
    <source>
        <strain evidence="5">NZFS 2646</strain>
    </source>
</reference>
<keyword evidence="8" id="KW-1185">Reference proteome</keyword>
<evidence type="ECO:0000256" key="2">
    <source>
        <dbReference type="ARBA" id="ARBA00008300"/>
    </source>
</evidence>
<organism evidence="6 9">
    <name type="scientific">Phytophthora kernoviae</name>
    <dbReference type="NCBI Taxonomy" id="325452"/>
    <lineage>
        <taxon>Eukaryota</taxon>
        <taxon>Sar</taxon>
        <taxon>Stramenopiles</taxon>
        <taxon>Oomycota</taxon>
        <taxon>Peronosporomycetes</taxon>
        <taxon>Peronosporales</taxon>
        <taxon>Peronosporaceae</taxon>
        <taxon>Phytophthora</taxon>
    </lineage>
</organism>
<keyword evidence="3" id="KW-0551">Lipid droplet</keyword>
<dbReference type="PRINTS" id="PR00111">
    <property type="entry name" value="ABHYDROLASE"/>
</dbReference>
<evidence type="ECO:0000313" key="9">
    <source>
        <dbReference type="Proteomes" id="UP000285883"/>
    </source>
</evidence>
<reference evidence="8 9" key="2">
    <citation type="submission" date="2018-07" db="EMBL/GenBank/DDBJ databases">
        <title>Genome sequencing of oomycete isolates from Chile give support for New Zealand origin for Phytophthora kernoviae and make available the first Nothophytophthora sp. genome.</title>
        <authorList>
            <person name="Studholme D.J."/>
            <person name="Sanfuentes E."/>
            <person name="Panda P."/>
            <person name="Hill R."/>
            <person name="Sambles C."/>
            <person name="Grant M."/>
            <person name="Williams N.M."/>
            <person name="Mcdougal R.L."/>
        </authorList>
    </citation>
    <scope>NUCLEOTIDE SEQUENCE [LARGE SCALE GENOMIC DNA]</scope>
    <source>
        <strain evidence="6">Chile2</strain>
        <strain evidence="7">Chile4</strain>
    </source>
</reference>
<protein>
    <recommendedName>
        <fullName evidence="10">AB hydrolase-1 domain-containing protein</fullName>
    </recommendedName>
</protein>
<gene>
    <name evidence="6" type="ORF">BBI17_007871</name>
    <name evidence="7" type="ORF">BBO99_00007920</name>
    <name evidence="5" type="ORF">JM16_007845</name>
</gene>
<comment type="similarity">
    <text evidence="2">Belongs to the AB hydrolase superfamily. LDAH family.</text>
</comment>
<dbReference type="Proteomes" id="UP000285624">
    <property type="component" value="Unassembled WGS sequence"/>
</dbReference>
<dbReference type="EMBL" id="JPWV03000372">
    <property type="protein sequence ID" value="KAG2514228.1"/>
    <property type="molecule type" value="Genomic_DNA"/>
</dbReference>
<comment type="subcellular location">
    <subcellularLocation>
        <location evidence="1">Lipid droplet</location>
    </subcellularLocation>
</comment>
<dbReference type="AlphaFoldDB" id="A0A3R7JR77"/>
<keyword evidence="4" id="KW-0378">Hydrolase</keyword>
<dbReference type="Proteomes" id="UP000285883">
    <property type="component" value="Unassembled WGS sequence"/>
</dbReference>